<dbReference type="RefSeq" id="WP_222872841.1">
    <property type="nucleotide sequence ID" value="NZ_CP039704.1"/>
</dbReference>
<dbReference type="GO" id="GO:0006355">
    <property type="term" value="P:regulation of DNA-templated transcription"/>
    <property type="evidence" value="ECO:0007669"/>
    <property type="project" value="InterPro"/>
</dbReference>
<name>A0A4D7CBQ0_9SPHN</name>
<dbReference type="KEGG" id="hgn:E6W36_12095"/>
<organism evidence="1 2">
    <name type="scientific">Hankyongella ginsenosidimutans</name>
    <dbReference type="NCBI Taxonomy" id="1763828"/>
    <lineage>
        <taxon>Bacteria</taxon>
        <taxon>Pseudomonadati</taxon>
        <taxon>Pseudomonadota</taxon>
        <taxon>Alphaproteobacteria</taxon>
        <taxon>Sphingomonadales</taxon>
        <taxon>Sphingomonadaceae</taxon>
        <taxon>Hankyongella</taxon>
    </lineage>
</organism>
<evidence type="ECO:0000313" key="1">
    <source>
        <dbReference type="EMBL" id="QCI79986.1"/>
    </source>
</evidence>
<keyword evidence="2" id="KW-1185">Reference proteome</keyword>
<sequence length="82" mass="9017">MPKALPKLGTDAEAEVFVETADLTGYDLSGLTAVKFELAPKAARLNMRLPTLLLDAVKAEAAREGMPYQRFIRLALERAITR</sequence>
<reference evidence="2" key="1">
    <citation type="submission" date="2019-04" db="EMBL/GenBank/DDBJ databases">
        <title>Complete genome sequence of Sphingomonas sp. W1-2-3.</title>
        <authorList>
            <person name="Im W.T."/>
        </authorList>
    </citation>
    <scope>NUCLEOTIDE SEQUENCE [LARGE SCALE GENOMIC DNA]</scope>
    <source>
        <strain evidence="2">W1-2-3</strain>
    </source>
</reference>
<evidence type="ECO:0000313" key="2">
    <source>
        <dbReference type="Proteomes" id="UP000298714"/>
    </source>
</evidence>
<proteinExistence type="predicted"/>
<dbReference type="EMBL" id="CP039704">
    <property type="protein sequence ID" value="QCI79986.1"/>
    <property type="molecule type" value="Genomic_DNA"/>
</dbReference>
<accession>A0A4D7CBQ0</accession>
<dbReference type="SUPFAM" id="SSF47598">
    <property type="entry name" value="Ribbon-helix-helix"/>
    <property type="match status" value="1"/>
</dbReference>
<dbReference type="Pfam" id="PF12441">
    <property type="entry name" value="CopG_antitoxin"/>
    <property type="match status" value="1"/>
</dbReference>
<dbReference type="AlphaFoldDB" id="A0A4D7CBQ0"/>
<dbReference type="InterPro" id="IPR010985">
    <property type="entry name" value="Ribbon_hlx_hlx"/>
</dbReference>
<dbReference type="Proteomes" id="UP000298714">
    <property type="component" value="Chromosome"/>
</dbReference>
<gene>
    <name evidence="1" type="ORF">E6W36_12095</name>
</gene>
<protein>
    <submittedName>
        <fullName evidence="1">Uncharacterized protein</fullName>
    </submittedName>
</protein>
<dbReference type="InterPro" id="IPR022148">
    <property type="entry name" value="CopG_antitoxin"/>
</dbReference>